<gene>
    <name evidence="2" type="ORF">ACFFQA_20290</name>
</gene>
<proteinExistence type="predicted"/>
<keyword evidence="3" id="KW-1185">Reference proteome</keyword>
<accession>A0ABV6A1E5</accession>
<dbReference type="Proteomes" id="UP001589693">
    <property type="component" value="Unassembled WGS sequence"/>
</dbReference>
<feature type="region of interest" description="Disordered" evidence="1">
    <location>
        <begin position="43"/>
        <end position="68"/>
    </location>
</feature>
<protein>
    <submittedName>
        <fullName evidence="2">Uncharacterized protein</fullName>
    </submittedName>
</protein>
<reference evidence="2 3" key="1">
    <citation type="submission" date="2024-09" db="EMBL/GenBank/DDBJ databases">
        <authorList>
            <person name="Sun Q."/>
            <person name="Mori K."/>
        </authorList>
    </citation>
    <scope>NUCLEOTIDE SEQUENCE [LARGE SCALE GENOMIC DNA]</scope>
    <source>
        <strain evidence="2 3">TBRC 7907</strain>
    </source>
</reference>
<name>A0ABV6A1E5_9PSEU</name>
<evidence type="ECO:0000313" key="3">
    <source>
        <dbReference type="Proteomes" id="UP001589693"/>
    </source>
</evidence>
<evidence type="ECO:0000256" key="1">
    <source>
        <dbReference type="SAM" id="MobiDB-lite"/>
    </source>
</evidence>
<comment type="caution">
    <text evidence="2">The sequence shown here is derived from an EMBL/GenBank/DDBJ whole genome shotgun (WGS) entry which is preliminary data.</text>
</comment>
<sequence length="68" mass="7557">MTTEQKAQAHLKKQLEQEARVADLNATVGSLKKLRATMQAKCECDPASRPPTAADGYCPACNKRRNRR</sequence>
<dbReference type="EMBL" id="JBHLZU010000018">
    <property type="protein sequence ID" value="MFB9906283.1"/>
    <property type="molecule type" value="Genomic_DNA"/>
</dbReference>
<evidence type="ECO:0000313" key="2">
    <source>
        <dbReference type="EMBL" id="MFB9906283.1"/>
    </source>
</evidence>
<organism evidence="2 3">
    <name type="scientific">Allokutzneria oryzae</name>
    <dbReference type="NCBI Taxonomy" id="1378989"/>
    <lineage>
        <taxon>Bacteria</taxon>
        <taxon>Bacillati</taxon>
        <taxon>Actinomycetota</taxon>
        <taxon>Actinomycetes</taxon>
        <taxon>Pseudonocardiales</taxon>
        <taxon>Pseudonocardiaceae</taxon>
        <taxon>Allokutzneria</taxon>
    </lineage>
</organism>
<dbReference type="RefSeq" id="WP_377854326.1">
    <property type="nucleotide sequence ID" value="NZ_JBHLZU010000018.1"/>
</dbReference>